<keyword evidence="6" id="KW-0378">Hydrolase</keyword>
<dbReference type="RefSeq" id="WP_190247689.1">
    <property type="nucleotide sequence ID" value="NZ_BMPI01000001.1"/>
</dbReference>
<evidence type="ECO:0000256" key="2">
    <source>
        <dbReference type="ARBA" id="ARBA00008149"/>
    </source>
</evidence>
<comment type="similarity">
    <text evidence="2">Belongs to the EccB family.</text>
</comment>
<keyword evidence="3" id="KW-1003">Cell membrane</keyword>
<dbReference type="GO" id="GO:0005524">
    <property type="term" value="F:ATP binding"/>
    <property type="evidence" value="ECO:0007669"/>
    <property type="project" value="UniProtKB-KW"/>
</dbReference>
<evidence type="ECO:0000256" key="7">
    <source>
        <dbReference type="ARBA" id="ARBA00022840"/>
    </source>
</evidence>
<name>A0A917WH93_9ACTN</name>
<keyword evidence="12" id="KW-1185">Reference proteome</keyword>
<gene>
    <name evidence="11" type="ORF">GCM10007977_001530</name>
</gene>
<evidence type="ECO:0000313" key="12">
    <source>
        <dbReference type="Proteomes" id="UP000642070"/>
    </source>
</evidence>
<dbReference type="EMBL" id="BMPI01000001">
    <property type="protein sequence ID" value="GGM03873.1"/>
    <property type="molecule type" value="Genomic_DNA"/>
</dbReference>
<evidence type="ECO:0000256" key="1">
    <source>
        <dbReference type="ARBA" id="ARBA00004162"/>
    </source>
</evidence>
<dbReference type="Gene3D" id="2.40.50.910">
    <property type="entry name" value="Type VII secretion system EccB, repeat 3 domain"/>
    <property type="match status" value="1"/>
</dbReference>
<evidence type="ECO:0000256" key="4">
    <source>
        <dbReference type="ARBA" id="ARBA00022692"/>
    </source>
</evidence>
<dbReference type="Gene3D" id="3.30.2390.20">
    <property type="entry name" value="Type VII secretion system EccB, repeat 1 domain"/>
    <property type="match status" value="1"/>
</dbReference>
<dbReference type="GO" id="GO:0005576">
    <property type="term" value="C:extracellular region"/>
    <property type="evidence" value="ECO:0007669"/>
    <property type="project" value="TreeGrafter"/>
</dbReference>
<accession>A0A917WH93</accession>
<evidence type="ECO:0000256" key="6">
    <source>
        <dbReference type="ARBA" id="ARBA00022801"/>
    </source>
</evidence>
<evidence type="ECO:0000256" key="9">
    <source>
        <dbReference type="ARBA" id="ARBA00023136"/>
    </source>
</evidence>
<dbReference type="PANTHER" id="PTHR40765:SF2">
    <property type="entry name" value="ESX-2 SECRETION SYSTEM ATPASE ECCB2"/>
    <property type="match status" value="1"/>
</dbReference>
<evidence type="ECO:0000313" key="11">
    <source>
        <dbReference type="EMBL" id="GGM03873.1"/>
    </source>
</evidence>
<organism evidence="11 12">
    <name type="scientific">Dactylosporangium sucinum</name>
    <dbReference type="NCBI Taxonomy" id="1424081"/>
    <lineage>
        <taxon>Bacteria</taxon>
        <taxon>Bacillati</taxon>
        <taxon>Actinomycetota</taxon>
        <taxon>Actinomycetes</taxon>
        <taxon>Micromonosporales</taxon>
        <taxon>Micromonosporaceae</taxon>
        <taxon>Dactylosporangium</taxon>
    </lineage>
</organism>
<dbReference type="GO" id="GO:0005886">
    <property type="term" value="C:plasma membrane"/>
    <property type="evidence" value="ECO:0007669"/>
    <property type="project" value="UniProtKB-SubCell"/>
</dbReference>
<reference evidence="11" key="2">
    <citation type="submission" date="2020-09" db="EMBL/GenBank/DDBJ databases">
        <authorList>
            <person name="Sun Q."/>
            <person name="Ohkuma M."/>
        </authorList>
    </citation>
    <scope>NUCLEOTIDE SEQUENCE</scope>
    <source>
        <strain evidence="11">JCM 19831</strain>
    </source>
</reference>
<protein>
    <submittedName>
        <fullName evidence="11">Type VII secretion protein EccB</fullName>
    </submittedName>
</protein>
<evidence type="ECO:0000256" key="3">
    <source>
        <dbReference type="ARBA" id="ARBA00022475"/>
    </source>
</evidence>
<dbReference type="Pfam" id="PF05108">
    <property type="entry name" value="T7SS_ESX1_EccB"/>
    <property type="match status" value="1"/>
</dbReference>
<evidence type="ECO:0000256" key="10">
    <source>
        <dbReference type="SAM" id="Phobius"/>
    </source>
</evidence>
<proteinExistence type="inferred from homology"/>
<keyword evidence="8 10" id="KW-1133">Transmembrane helix</keyword>
<dbReference type="InterPro" id="IPR042485">
    <property type="entry name" value="T7SS_EccB_R3"/>
</dbReference>
<reference evidence="11" key="1">
    <citation type="journal article" date="2014" name="Int. J. Syst. Evol. Microbiol.">
        <title>Complete genome sequence of Corynebacterium casei LMG S-19264T (=DSM 44701T), isolated from a smear-ripened cheese.</title>
        <authorList>
            <consortium name="US DOE Joint Genome Institute (JGI-PGF)"/>
            <person name="Walter F."/>
            <person name="Albersmeier A."/>
            <person name="Kalinowski J."/>
            <person name="Ruckert C."/>
        </authorList>
    </citation>
    <scope>NUCLEOTIDE SEQUENCE</scope>
    <source>
        <strain evidence="11">JCM 19831</strain>
    </source>
</reference>
<evidence type="ECO:0000256" key="8">
    <source>
        <dbReference type="ARBA" id="ARBA00022989"/>
    </source>
</evidence>
<feature type="transmembrane region" description="Helical" evidence="10">
    <location>
        <begin position="38"/>
        <end position="61"/>
    </location>
</feature>
<comment type="subcellular location">
    <subcellularLocation>
        <location evidence="1">Cell membrane</location>
        <topology evidence="1">Single-pass membrane protein</topology>
    </subcellularLocation>
</comment>
<dbReference type="PANTHER" id="PTHR40765">
    <property type="entry name" value="ESX-2 SECRETION SYSTEM ATPASE ECCB2"/>
    <property type="match status" value="1"/>
</dbReference>
<dbReference type="AlphaFoldDB" id="A0A917WH93"/>
<dbReference type="InterPro" id="IPR007795">
    <property type="entry name" value="T7SS_EccB"/>
</dbReference>
<sequence length="481" mass="49488">MQTRRDQVQAHSFVMSRLVSAMLRAEPDSPHTPNRRFVIGWVCGLVLGALAVAACGVYGYIVPGGNTKWKTPGTLIVEKETGSRYVYLDGVLRPVANYTSARLLLGGEPTVVQVSGNSLADVPHGLPVGIEAAPDHLPKVDSLDGTKWLVCSTTRTDSAGAVKTHVTLWVGATAKGETLDDGRGLLVRSPAGEVYLAWHNRRLRISSAAQLSVLGYASAAQQPVGWAWLDVVPAGPDLAAPDTPGRGRPGPVIGGTASKVGQLFKLTEAVAGQPDGQHYLVRTDGLSPVTATGAALLLVDPRTAQAYPGGQVRALPLTPAALAGAPMSVDQTVNPLHPAAPPALAQPAPGTAPCLQVTVDAKDGPTARIALGEPPAVPETPAVVAVREPRLADRVVVQPSAGLLMRDQPAPGVADGTLHLLVDTGVRYPLAGTSVAEVLGYGAATPVPVPAALLDLIPVGPSLDPETAKATIPVTTSNAPG</sequence>
<dbReference type="InterPro" id="IPR044857">
    <property type="entry name" value="T7SS_EccB_R1"/>
</dbReference>
<dbReference type="NCBIfam" id="TIGR03919">
    <property type="entry name" value="T7SS_EccB"/>
    <property type="match status" value="1"/>
</dbReference>
<keyword evidence="4 10" id="KW-0812">Transmembrane</keyword>
<dbReference type="GO" id="GO:0016787">
    <property type="term" value="F:hydrolase activity"/>
    <property type="evidence" value="ECO:0007669"/>
    <property type="project" value="UniProtKB-KW"/>
</dbReference>
<keyword evidence="5" id="KW-0547">Nucleotide-binding</keyword>
<keyword evidence="7" id="KW-0067">ATP-binding</keyword>
<keyword evidence="9 10" id="KW-0472">Membrane</keyword>
<dbReference type="Proteomes" id="UP000642070">
    <property type="component" value="Unassembled WGS sequence"/>
</dbReference>
<evidence type="ECO:0000256" key="5">
    <source>
        <dbReference type="ARBA" id="ARBA00022741"/>
    </source>
</evidence>
<comment type="caution">
    <text evidence="11">The sequence shown here is derived from an EMBL/GenBank/DDBJ whole genome shotgun (WGS) entry which is preliminary data.</text>
</comment>